<name>A0A431U0N8_9BACT</name>
<keyword evidence="2" id="KW-1185">Reference proteome</keyword>
<evidence type="ECO:0000313" key="1">
    <source>
        <dbReference type="EMBL" id="RTQ48487.1"/>
    </source>
</evidence>
<proteinExistence type="predicted"/>
<protein>
    <recommendedName>
        <fullName evidence="3">STAS/SEC14 domain-containing protein</fullName>
    </recommendedName>
</protein>
<sequence>MEAVDQDYLRLSYRPDLHLLFLRWARPVSSEEHRAGYAAALELARAQQCSHWLIDLRVRGLASAEDFQWVLRTFRPQLRGVLPAPRRLAYLVTPYQAEAIEARRAEAEGELPEEVRRGADVRVFTEEKPAEHWLQLGT</sequence>
<accession>A0A431U0N8</accession>
<reference evidence="1 2" key="1">
    <citation type="submission" date="2018-12" db="EMBL/GenBank/DDBJ databases">
        <title>Hymenobacter gummosus sp. nov., isolated from a spring.</title>
        <authorList>
            <person name="Nie L."/>
        </authorList>
    </citation>
    <scope>NUCLEOTIDE SEQUENCE [LARGE SCALE GENOMIC DNA]</scope>
    <source>
        <strain evidence="1 2">KCTC 52166</strain>
    </source>
</reference>
<dbReference type="AlphaFoldDB" id="A0A431U0N8"/>
<evidence type="ECO:0000313" key="2">
    <source>
        <dbReference type="Proteomes" id="UP000282184"/>
    </source>
</evidence>
<dbReference type="RefSeq" id="WP_126694193.1">
    <property type="nucleotide sequence ID" value="NZ_RXOF01000009.1"/>
</dbReference>
<dbReference type="OrthoDB" id="884362at2"/>
<evidence type="ECO:0008006" key="3">
    <source>
        <dbReference type="Google" id="ProtNLM"/>
    </source>
</evidence>
<dbReference type="EMBL" id="RXOF01000009">
    <property type="protein sequence ID" value="RTQ48487.1"/>
    <property type="molecule type" value="Genomic_DNA"/>
</dbReference>
<comment type="caution">
    <text evidence="1">The sequence shown here is derived from an EMBL/GenBank/DDBJ whole genome shotgun (WGS) entry which is preliminary data.</text>
</comment>
<dbReference type="Proteomes" id="UP000282184">
    <property type="component" value="Unassembled WGS sequence"/>
</dbReference>
<organism evidence="1 2">
    <name type="scientific">Hymenobacter gummosus</name>
    <dbReference type="NCBI Taxonomy" id="1776032"/>
    <lineage>
        <taxon>Bacteria</taxon>
        <taxon>Pseudomonadati</taxon>
        <taxon>Bacteroidota</taxon>
        <taxon>Cytophagia</taxon>
        <taxon>Cytophagales</taxon>
        <taxon>Hymenobacteraceae</taxon>
        <taxon>Hymenobacter</taxon>
    </lineage>
</organism>
<gene>
    <name evidence="1" type="ORF">EJV47_16070</name>
</gene>